<proteinExistence type="predicted"/>
<accession>A0A532UNU0</accession>
<dbReference type="NCBIfam" id="NF041920">
    <property type="entry name" value="DmpI"/>
    <property type="match status" value="1"/>
</dbReference>
<dbReference type="Pfam" id="PF01361">
    <property type="entry name" value="Tautomerase"/>
    <property type="match status" value="1"/>
</dbReference>
<organism evidence="3 4">
    <name type="scientific">candidate division TA06 bacterium B3_TA06</name>
    <dbReference type="NCBI Taxonomy" id="2012487"/>
    <lineage>
        <taxon>Bacteria</taxon>
        <taxon>Bacteria division TA06</taxon>
    </lineage>
</organism>
<evidence type="ECO:0000313" key="4">
    <source>
        <dbReference type="Proteomes" id="UP000317778"/>
    </source>
</evidence>
<reference evidence="3 4" key="1">
    <citation type="submission" date="2017-06" db="EMBL/GenBank/DDBJ databases">
        <title>Novel microbial phyla capable of carbon fixation and sulfur reduction in deep-sea sediments.</title>
        <authorList>
            <person name="Huang J."/>
            <person name="Baker B."/>
            <person name="Wang Y."/>
        </authorList>
    </citation>
    <scope>NUCLEOTIDE SEQUENCE [LARGE SCALE GENOMIC DNA]</scope>
    <source>
        <strain evidence="3">B3_TA06</strain>
    </source>
</reference>
<sequence>MPLIQVDGPPIDIEKKRRLVKELTDVAVKIYEIEHIVVLIRENQPENVGSNGELIADKQRTAD</sequence>
<gene>
    <name evidence="3" type="ORF">CEE36_11435</name>
</gene>
<name>A0A532UNU0_UNCT6</name>
<evidence type="ECO:0000256" key="1">
    <source>
        <dbReference type="ARBA" id="ARBA00023235"/>
    </source>
</evidence>
<feature type="domain" description="4-oxalocrotonate tautomerase-like" evidence="2">
    <location>
        <begin position="2"/>
        <end position="57"/>
    </location>
</feature>
<dbReference type="Proteomes" id="UP000317778">
    <property type="component" value="Unassembled WGS sequence"/>
</dbReference>
<dbReference type="InterPro" id="IPR014347">
    <property type="entry name" value="Tautomerase/MIF_sf"/>
</dbReference>
<dbReference type="EMBL" id="NJBO01000039">
    <property type="protein sequence ID" value="TKJ36605.1"/>
    <property type="molecule type" value="Genomic_DNA"/>
</dbReference>
<keyword evidence="1" id="KW-0413">Isomerase</keyword>
<dbReference type="AlphaFoldDB" id="A0A532UNU0"/>
<dbReference type="InterPro" id="IPR004370">
    <property type="entry name" value="4-OT-like_dom"/>
</dbReference>
<evidence type="ECO:0000259" key="2">
    <source>
        <dbReference type="Pfam" id="PF01361"/>
    </source>
</evidence>
<dbReference type="GO" id="GO:0016853">
    <property type="term" value="F:isomerase activity"/>
    <property type="evidence" value="ECO:0007669"/>
    <property type="project" value="UniProtKB-KW"/>
</dbReference>
<comment type="caution">
    <text evidence="3">The sequence shown here is derived from an EMBL/GenBank/DDBJ whole genome shotgun (WGS) entry which is preliminary data.</text>
</comment>
<evidence type="ECO:0000313" key="3">
    <source>
        <dbReference type="EMBL" id="TKJ36605.1"/>
    </source>
</evidence>
<protein>
    <submittedName>
        <fullName evidence="3">4-oxalocrotonate tautomerase</fullName>
    </submittedName>
</protein>
<dbReference type="SUPFAM" id="SSF55331">
    <property type="entry name" value="Tautomerase/MIF"/>
    <property type="match status" value="1"/>
</dbReference>
<dbReference type="Gene3D" id="3.30.429.10">
    <property type="entry name" value="Macrophage Migration Inhibitory Factor"/>
    <property type="match status" value="1"/>
</dbReference>